<reference evidence="8" key="1">
    <citation type="submission" date="2020-10" db="EMBL/GenBank/DDBJ databases">
        <authorList>
            <person name="Han B."/>
            <person name="Lu T."/>
            <person name="Zhao Q."/>
            <person name="Huang X."/>
            <person name="Zhao Y."/>
        </authorList>
    </citation>
    <scope>NUCLEOTIDE SEQUENCE</scope>
</reference>
<dbReference type="SMART" id="SM00717">
    <property type="entry name" value="SANT"/>
    <property type="match status" value="1"/>
</dbReference>
<evidence type="ECO:0000259" key="7">
    <source>
        <dbReference type="PROSITE" id="PS51294"/>
    </source>
</evidence>
<dbReference type="Proteomes" id="UP000604825">
    <property type="component" value="Unassembled WGS sequence"/>
</dbReference>
<gene>
    <name evidence="8" type="ORF">NCGR_LOCUS9725</name>
</gene>
<accession>A0A811N272</accession>
<keyword evidence="9" id="KW-1185">Reference proteome</keyword>
<dbReference type="Pfam" id="PF00249">
    <property type="entry name" value="Myb_DNA-binding"/>
    <property type="match status" value="1"/>
</dbReference>
<dbReference type="GO" id="GO:0003677">
    <property type="term" value="F:DNA binding"/>
    <property type="evidence" value="ECO:0007669"/>
    <property type="project" value="UniProtKB-KW"/>
</dbReference>
<dbReference type="Pfam" id="PF24904">
    <property type="entry name" value="RVE6"/>
    <property type="match status" value="1"/>
</dbReference>
<dbReference type="InterPro" id="IPR017884">
    <property type="entry name" value="SANT_dom"/>
</dbReference>
<evidence type="ECO:0000256" key="1">
    <source>
        <dbReference type="ARBA" id="ARBA00023015"/>
    </source>
</evidence>
<dbReference type="PANTHER" id="PTHR12802">
    <property type="entry name" value="SWI/SNF COMPLEX-RELATED"/>
    <property type="match status" value="1"/>
</dbReference>
<protein>
    <submittedName>
        <fullName evidence="8">Uncharacterized protein</fullName>
    </submittedName>
</protein>
<dbReference type="CDD" id="cd00167">
    <property type="entry name" value="SANT"/>
    <property type="match status" value="1"/>
</dbReference>
<evidence type="ECO:0000313" key="8">
    <source>
        <dbReference type="EMBL" id="CAD6214293.1"/>
    </source>
</evidence>
<dbReference type="Gene3D" id="1.10.10.60">
    <property type="entry name" value="Homeodomain-like"/>
    <property type="match status" value="1"/>
</dbReference>
<dbReference type="InterPro" id="IPR009057">
    <property type="entry name" value="Homeodomain-like_sf"/>
</dbReference>
<feature type="domain" description="HTH myb-type" evidence="7">
    <location>
        <begin position="27"/>
        <end position="76"/>
    </location>
</feature>
<dbReference type="PANTHER" id="PTHR12802:SF146">
    <property type="entry name" value="PROTEIN REVEILLE 3"/>
    <property type="match status" value="1"/>
</dbReference>
<dbReference type="OrthoDB" id="118550at2759"/>
<dbReference type="EMBL" id="CAJGYO010000002">
    <property type="protein sequence ID" value="CAD6214293.1"/>
    <property type="molecule type" value="Genomic_DNA"/>
</dbReference>
<dbReference type="NCBIfam" id="TIGR01557">
    <property type="entry name" value="myb_SHAQKYF"/>
    <property type="match status" value="1"/>
</dbReference>
<keyword evidence="2" id="KW-0238">DNA-binding</keyword>
<dbReference type="InterPro" id="IPR006447">
    <property type="entry name" value="Myb_dom_plants"/>
</dbReference>
<dbReference type="PROSITE" id="PS50090">
    <property type="entry name" value="MYB_LIKE"/>
    <property type="match status" value="1"/>
</dbReference>
<evidence type="ECO:0000313" key="9">
    <source>
        <dbReference type="Proteomes" id="UP000604825"/>
    </source>
</evidence>
<keyword evidence="3" id="KW-0804">Transcription</keyword>
<evidence type="ECO:0000256" key="2">
    <source>
        <dbReference type="ARBA" id="ARBA00023125"/>
    </source>
</evidence>
<dbReference type="SUPFAM" id="SSF46689">
    <property type="entry name" value="Homeodomain-like"/>
    <property type="match status" value="1"/>
</dbReference>
<evidence type="ECO:0000256" key="3">
    <source>
        <dbReference type="ARBA" id="ARBA00023163"/>
    </source>
</evidence>
<organism evidence="8 9">
    <name type="scientific">Miscanthus lutarioriparius</name>
    <dbReference type="NCBI Taxonomy" id="422564"/>
    <lineage>
        <taxon>Eukaryota</taxon>
        <taxon>Viridiplantae</taxon>
        <taxon>Streptophyta</taxon>
        <taxon>Embryophyta</taxon>
        <taxon>Tracheophyta</taxon>
        <taxon>Spermatophyta</taxon>
        <taxon>Magnoliopsida</taxon>
        <taxon>Liliopsida</taxon>
        <taxon>Poales</taxon>
        <taxon>Poaceae</taxon>
        <taxon>PACMAD clade</taxon>
        <taxon>Panicoideae</taxon>
        <taxon>Andropogonodae</taxon>
        <taxon>Andropogoneae</taxon>
        <taxon>Saccharinae</taxon>
        <taxon>Miscanthus</taxon>
    </lineage>
</organism>
<keyword evidence="1" id="KW-0805">Transcription regulation</keyword>
<evidence type="ECO:0000259" key="5">
    <source>
        <dbReference type="PROSITE" id="PS50090"/>
    </source>
</evidence>
<dbReference type="PROSITE" id="PS51294">
    <property type="entry name" value="HTH_MYB"/>
    <property type="match status" value="1"/>
</dbReference>
<evidence type="ECO:0000256" key="4">
    <source>
        <dbReference type="ARBA" id="ARBA00023242"/>
    </source>
</evidence>
<comment type="caution">
    <text evidence="8">The sequence shown here is derived from an EMBL/GenBank/DDBJ whole genome shotgun (WGS) entry which is preliminary data.</text>
</comment>
<feature type="domain" description="Myb-like" evidence="5">
    <location>
        <begin position="27"/>
        <end position="72"/>
    </location>
</feature>
<sequence length="183" mass="20310">MTAVVAAKSTSMAGKKLRKPYTITNPRQKWTADEHDRFLHALVLHGRDWKRIQAFVATKTATQIRSHAQKHFLRAQKMGLAVPPAHPRRAGAVRQAQPPISWLPSFADDDAVMSEDETISIRQLPLSPDHPDFALVYRFVGDVFGSDAPRPVEAQLQRLLGADPVIVETILCVLGNLEASLSF</sequence>
<name>A0A811N272_9POAL</name>
<proteinExistence type="predicted"/>
<keyword evidence="4" id="KW-0539">Nucleus</keyword>
<dbReference type="InterPro" id="IPR001005">
    <property type="entry name" value="SANT/Myb"/>
</dbReference>
<feature type="domain" description="SANT" evidence="6">
    <location>
        <begin position="29"/>
        <end position="76"/>
    </location>
</feature>
<dbReference type="PROSITE" id="PS51293">
    <property type="entry name" value="SANT"/>
    <property type="match status" value="1"/>
</dbReference>
<dbReference type="AlphaFoldDB" id="A0A811N272"/>
<dbReference type="InterPro" id="IPR017930">
    <property type="entry name" value="Myb_dom"/>
</dbReference>
<evidence type="ECO:0000259" key="6">
    <source>
        <dbReference type="PROSITE" id="PS51293"/>
    </source>
</evidence>